<accession>A0ABY3VKV5</accession>
<dbReference type="EMBL" id="CP092488">
    <property type="protein sequence ID" value="UMB70049.1"/>
    <property type="molecule type" value="Genomic_DNA"/>
</dbReference>
<keyword evidence="2" id="KW-1185">Reference proteome</keyword>
<organism evidence="1 2">
    <name type="scientific">Mycobacterium paraterrae</name>
    <dbReference type="NCBI Taxonomy" id="577492"/>
    <lineage>
        <taxon>Bacteria</taxon>
        <taxon>Bacillati</taxon>
        <taxon>Actinomycetota</taxon>
        <taxon>Actinomycetes</taxon>
        <taxon>Mycobacteriales</taxon>
        <taxon>Mycobacteriaceae</taxon>
        <taxon>Mycobacterium</taxon>
    </lineage>
</organism>
<proteinExistence type="predicted"/>
<protein>
    <submittedName>
        <fullName evidence="1">Uncharacterized protein</fullName>
    </submittedName>
</protein>
<dbReference type="RefSeq" id="WP_240261779.1">
    <property type="nucleotide sequence ID" value="NZ_CP092488.2"/>
</dbReference>
<evidence type="ECO:0000313" key="1">
    <source>
        <dbReference type="EMBL" id="UMB70049.1"/>
    </source>
</evidence>
<sequence length="82" mass="8840">MRILLDAACLTPPNAADEVTRVGRPWNLCAKAASVRLPAPALDDPWDRALTAVGNALYRGEHPSLADRSESESQLLATVFIL</sequence>
<dbReference type="Proteomes" id="UP001055336">
    <property type="component" value="Chromosome"/>
</dbReference>
<name>A0ABY3VKV5_9MYCO</name>
<evidence type="ECO:0000313" key="2">
    <source>
        <dbReference type="Proteomes" id="UP001055336"/>
    </source>
</evidence>
<reference evidence="1" key="1">
    <citation type="submission" date="2022-08" db="EMBL/GenBank/DDBJ databases">
        <title>Whole genome sequencing of non-tuberculosis mycobacteria type-strains.</title>
        <authorList>
            <person name="Igarashi Y."/>
            <person name="Osugi A."/>
            <person name="Mitarai S."/>
        </authorList>
    </citation>
    <scope>NUCLEOTIDE SEQUENCE</scope>
    <source>
        <strain evidence="1">DSM 45127</strain>
    </source>
</reference>
<gene>
    <name evidence="1" type="ORF">MKK62_01440</name>
</gene>